<dbReference type="Pfam" id="PF00791">
    <property type="entry name" value="ZU5"/>
    <property type="match status" value="1"/>
</dbReference>
<evidence type="ECO:0000256" key="3">
    <source>
        <dbReference type="ARBA" id="ARBA00023015"/>
    </source>
</evidence>
<dbReference type="InterPro" id="IPR041489">
    <property type="entry name" value="PDZ_6"/>
</dbReference>
<dbReference type="SMART" id="SM00218">
    <property type="entry name" value="ZU5"/>
    <property type="match status" value="1"/>
</dbReference>
<dbReference type="SUPFAM" id="SSF110217">
    <property type="entry name" value="DNA-binding protein LAG-1 (CSL)"/>
    <property type="match status" value="1"/>
</dbReference>
<dbReference type="InterPro" id="IPR001478">
    <property type="entry name" value="PDZ"/>
</dbReference>
<dbReference type="Gene3D" id="2.30.42.10">
    <property type="match status" value="3"/>
</dbReference>
<dbReference type="SMART" id="SM01267">
    <property type="entry name" value="LAG1_DNAbind"/>
    <property type="match status" value="1"/>
</dbReference>
<dbReference type="Gene3D" id="3.40.50.300">
    <property type="entry name" value="P-loop containing nucleotide triphosphate hydrolases"/>
    <property type="match status" value="1"/>
</dbReference>
<feature type="region of interest" description="Disordered" evidence="7">
    <location>
        <begin position="83"/>
        <end position="122"/>
    </location>
</feature>
<dbReference type="Pfam" id="PF20144">
    <property type="entry name" value="TIG_SUH"/>
    <property type="match status" value="1"/>
</dbReference>
<feature type="region of interest" description="Disordered" evidence="7">
    <location>
        <begin position="1025"/>
        <end position="1077"/>
    </location>
</feature>
<feature type="region of interest" description="Disordered" evidence="7">
    <location>
        <begin position="17"/>
        <end position="37"/>
    </location>
</feature>
<dbReference type="SUPFAM" id="SSF50156">
    <property type="entry name" value="PDZ domain-like"/>
    <property type="match status" value="3"/>
</dbReference>
<sequence length="2222" mass="237739">MFSPPDLGVLAAAFHPNGLSNPNNTGANGRFSQTTNSDEAGGNNFNNGFCSRQSAFSSPEKGILSPRQNSYVGVTDLLSLDDINSTTDNGGPMMSTRSSPSTSSTTSPPNASQLAPRFSPSGNSANANAAAVLAAAAVAASHYSPTASAATPNSLQDAAAVFSAAYAATSSAEFSSTVASPTAVAMAAAAAAAAVAAYPSDSGPNIMSVPSPIFPPPPMNSGNHQQQRLPSSSPSQPSGSSGAEGACKPDFANASDFLEAFARSAGGGVGGWRGQQATRPEPLGFSSTEVLLECYRAQLPYSNLTTDPTSKAVPDTTGNAAQPRPPPTFASSPFKNSATTATTSTPSGFPSSFPQPSNQFPPNAATISSNPFFASFQPAATTGGSDFYRASSLFTTAAGSRGEDEIGTTNNPYYDPPRQISGGDHYSGTSAPSSSASSYQRALGGYTTAGGGGAPGSTSGGGAGGEKGVVEMPGSLGGGVGGGGGAGDGAVGVVSRELMRSYLKNRRDQVLIMLHAKVAQKSYGTEKRFFCPPPCIYLRGDGWDARPSASSPTKLLGSTSDPAFQRSFLPWETEGDFNTSKLSGEKAQVLAFMGIGGTSTAKDMVQLNLEPGKDYSAAKTLFISDSDKRKHFMLTVKMFYSNGKDLGQFNSRRIKVISKPSKKKQSLKNTDLCIASGTKIALFNRLRSQTVSTRYLHVDAGSFHASSSRWGAFTIHLLSDDESEAEEFNVRDGYIHYGHTVKLVCSETGMALPRLIVRKVDKTVVMLDADDPVSQLHKCAFYLKDTDRMYLCLSQDRIIQHQAVRCDENPHRETINDSAAWTIISTDRAEYRWFELSSLRDDPSVSKALAAQIPPPSNHPVTPVPIVTSIRTNGGGDVAMVEVSGENFSANHQVWFGDVPAQTFYRCQELLLCLVPDISEFHPEWTYIQYELEVPISIARNDGVIYATGSTFTYQPELGPRQHCQSALELMRAAAFAAAAAAAASMGQVMQPAAAVMVQGQHQQQRPSLEYSAVEGSLAAGGVSSSAPPYSSFSETLPVTSHSGSRPYATPMDEGSAPVVATPSTNENRPSSTSTGYSFRTTRHALSNDLQCGARATGTGGSRPCHQARLFSGPAFGKLRPGDVIMSVNGVSLEGKSHPEMLDLLRRAEGMVTLLVYRREEMEVLEEARRAPVTATSTSCQSLFLPDGLSIGSQQRQASSSPCEIITNETKRTHSVPGFASPQVTPTHAVSLPQLSMRTEDPTATLTRDRRQASLLKVNLAKQNPQDGLGVELSGQLVITSVTPGGKAHHAGIRVGDRVVNLNGIDTAHLSLIDAAHLMRRKQSDVMLLRVEHDGEEEEEVEEDAQLPVYDDPLHRGHSCCPLQEPLHVMTSPAEYSPVLHRPIHPDINVDKVGTASGVWCNCHTTPRYCLISPEIATSGRGSTPLGTTDDASDVEGNVSRVVSIQRHPVIGTGIRIIGGNAVGIFVSEVNAQSPAAESGVRPGDEIISINNELVKWMTKAEAALRILKSRKVLKLEVRQAVDKYEAFMNDKLGSGDDFYVRAAFTYVPSVVNGSSALPLDPSVPIPALNISHGDIFHVTDSLLAGSFTSWLARKVFPSPSAIGSIPSNEKAIQLLKAQGPTSLFVERLRPYLRVGRLERYPYPRPVIIYGPLAEKAMQLLVEEVSTLDDGEGEPRFEVPPISGVPPPSGEGWAAHLCSSSPGVIRLSAIQMLMERGKHAVLNLRPSSIEGLLSSGITPIVLLVTASSAQQIREALELYRPRCQRGTREISRRLWLEVTSLRQNISHLLTDTVPLLSSPMQVQFDEVEWMHNLVSIIRHHQSQPVWVAEDSVAFCKATENAVTPAALIEESSSEKDDTGIRKENHSETNGGYRGDSSSFGRSSEEWDVTNRLDLMEDEMEARFSTRASSKRNNELRHVRIQSPRPDSRSTQTESPRVQETSINTVSLRESDEDEQERKKIAGPISARRHRLLSSRNVPCGLISEPQHVVAEVSGEFVPAEGGNLQLPQHGVELSIPAGAIPDDGDGEKQEIYLRVYEGKHRTGEHDEVANRSHIVSPLVMCGPRGLRFQKPITLTMPRFHTHHGEGGLGVEDTVIGADNRGGRANTGKVAETEEKMRSSSPSSSWTLKVMHAATQSDCATSASEAETRQHALCQWRIAPSPTVAEAALRSCVEGTPATTTKLTTQDGVSTPKPQSGAESDGSGAAVTYQIADSFISLLIDHF</sequence>
<evidence type="ECO:0000259" key="9">
    <source>
        <dbReference type="PROSITE" id="PS50106"/>
    </source>
</evidence>
<feature type="compositionally biased region" description="Polar residues" evidence="7">
    <location>
        <begin position="2178"/>
        <end position="2197"/>
    </location>
</feature>
<proteinExistence type="inferred from homology"/>
<evidence type="ECO:0000313" key="11">
    <source>
        <dbReference type="EMBL" id="KAL5110530.1"/>
    </source>
</evidence>
<dbReference type="Gene3D" id="2.80.10.50">
    <property type="match status" value="1"/>
</dbReference>
<dbReference type="Pfam" id="PF09270">
    <property type="entry name" value="BTD"/>
    <property type="match status" value="1"/>
</dbReference>
<evidence type="ECO:0000259" key="10">
    <source>
        <dbReference type="PROSITE" id="PS51145"/>
    </source>
</evidence>
<dbReference type="InterPro" id="IPR036358">
    <property type="entry name" value="BTD_sf"/>
</dbReference>
<dbReference type="CDD" id="cd00136">
    <property type="entry name" value="PDZ_canonical"/>
    <property type="match status" value="2"/>
</dbReference>
<feature type="domain" description="PDZ" evidence="9">
    <location>
        <begin position="1257"/>
        <end position="1334"/>
    </location>
</feature>
<dbReference type="InterPro" id="IPR008144">
    <property type="entry name" value="Guanylate_kin-like_dom"/>
</dbReference>
<dbReference type="Pfam" id="PF09271">
    <property type="entry name" value="LAG1-DNAbind"/>
    <property type="match status" value="1"/>
</dbReference>
<feature type="domain" description="Guanylate kinase-like" evidence="8">
    <location>
        <begin position="1706"/>
        <end position="1818"/>
    </location>
</feature>
<feature type="compositionally biased region" description="Gly residues" evidence="7">
    <location>
        <begin position="447"/>
        <end position="467"/>
    </location>
</feature>
<feature type="compositionally biased region" description="Polar residues" evidence="7">
    <location>
        <begin position="220"/>
        <end position="229"/>
    </location>
</feature>
<dbReference type="PROSITE" id="PS50052">
    <property type="entry name" value="GUANYLATE_KINASE_2"/>
    <property type="match status" value="1"/>
</dbReference>
<evidence type="ECO:0000313" key="12">
    <source>
        <dbReference type="Proteomes" id="UP001651158"/>
    </source>
</evidence>
<dbReference type="Pfam" id="PF17820">
    <property type="entry name" value="PDZ_6"/>
    <property type="match status" value="1"/>
</dbReference>
<feature type="region of interest" description="Disordered" evidence="7">
    <location>
        <begin position="2085"/>
        <end position="2126"/>
    </location>
</feature>
<keyword evidence="3" id="KW-0805">Transcription regulation</keyword>
<accession>A0ABR4QMA8</accession>
<dbReference type="Gene3D" id="2.60.220.30">
    <property type="match status" value="1"/>
</dbReference>
<feature type="region of interest" description="Disordered" evidence="7">
    <location>
        <begin position="1903"/>
        <end position="1957"/>
    </location>
</feature>
<feature type="region of interest" description="Disordered" evidence="7">
    <location>
        <begin position="303"/>
        <end position="365"/>
    </location>
</feature>
<feature type="compositionally biased region" description="Polar residues" evidence="7">
    <location>
        <begin position="1062"/>
        <end position="1077"/>
    </location>
</feature>
<dbReference type="InterPro" id="IPR036034">
    <property type="entry name" value="PDZ_sf"/>
</dbReference>
<comment type="subcellular location">
    <subcellularLocation>
        <location evidence="1">Nucleus</location>
    </subcellularLocation>
</comment>
<keyword evidence="6" id="KW-0539">Nucleus</keyword>
<dbReference type="Pfam" id="PF00595">
    <property type="entry name" value="PDZ"/>
    <property type="match status" value="2"/>
</dbReference>
<dbReference type="Gene3D" id="2.60.40.10">
    <property type="entry name" value="Immunoglobulins"/>
    <property type="match status" value="1"/>
</dbReference>
<dbReference type="InterPro" id="IPR037095">
    <property type="entry name" value="RBP-J/Cbf11_DNA-bd_sf"/>
</dbReference>
<comment type="similarity">
    <text evidence="2">Belongs to the Su(H) family.</text>
</comment>
<dbReference type="Gene3D" id="2.60.40.1450">
    <property type="entry name" value="LAG1, DNA binding domain"/>
    <property type="match status" value="1"/>
</dbReference>
<feature type="domain" description="PDZ" evidence="9">
    <location>
        <begin position="1442"/>
        <end position="1522"/>
    </location>
</feature>
<feature type="compositionally biased region" description="Polar residues" evidence="7">
    <location>
        <begin position="18"/>
        <end position="37"/>
    </location>
</feature>
<evidence type="ECO:0000259" key="8">
    <source>
        <dbReference type="PROSITE" id="PS50052"/>
    </source>
</evidence>
<feature type="region of interest" description="Disordered" evidence="7">
    <location>
        <begin position="399"/>
        <end position="471"/>
    </location>
</feature>
<dbReference type="InterPro" id="IPR015351">
    <property type="entry name" value="RBP-J/Cbf11/Cbf12_DNA-bd"/>
</dbReference>
<dbReference type="SUPFAM" id="SSF49417">
    <property type="entry name" value="p53-like transcription factors"/>
    <property type="match status" value="1"/>
</dbReference>
<feature type="region of interest" description="Disordered" evidence="7">
    <location>
        <begin position="1849"/>
        <end position="1884"/>
    </location>
</feature>
<name>A0ABR4QMA8_9CEST</name>
<feature type="region of interest" description="Disordered" evidence="7">
    <location>
        <begin position="208"/>
        <end position="248"/>
    </location>
</feature>
<feature type="domain" description="ZU5" evidence="10">
    <location>
        <begin position="1991"/>
        <end position="2109"/>
    </location>
</feature>
<comment type="caution">
    <text evidence="11">The sequence shown here is derived from an EMBL/GenBank/DDBJ whole genome shotgun (WGS) entry which is preliminary data.</text>
</comment>
<organism evidence="11 12">
    <name type="scientific">Taenia crassiceps</name>
    <dbReference type="NCBI Taxonomy" id="6207"/>
    <lineage>
        <taxon>Eukaryota</taxon>
        <taxon>Metazoa</taxon>
        <taxon>Spiralia</taxon>
        <taxon>Lophotrochozoa</taxon>
        <taxon>Platyhelminthes</taxon>
        <taxon>Cestoda</taxon>
        <taxon>Eucestoda</taxon>
        <taxon>Cyclophyllidea</taxon>
        <taxon>Taeniidae</taxon>
        <taxon>Taenia</taxon>
    </lineage>
</organism>
<dbReference type="InterPro" id="IPR040159">
    <property type="entry name" value="CLS_fam"/>
</dbReference>
<dbReference type="Proteomes" id="UP001651158">
    <property type="component" value="Unassembled WGS sequence"/>
</dbReference>
<feature type="compositionally biased region" description="Basic and acidic residues" evidence="7">
    <location>
        <begin position="1852"/>
        <end position="1866"/>
    </location>
</feature>
<evidence type="ECO:0000256" key="6">
    <source>
        <dbReference type="ARBA" id="ARBA00023242"/>
    </source>
</evidence>
<dbReference type="EMBL" id="JAKROA010000002">
    <property type="protein sequence ID" value="KAL5110530.1"/>
    <property type="molecule type" value="Genomic_DNA"/>
</dbReference>
<dbReference type="SMART" id="SM00228">
    <property type="entry name" value="PDZ"/>
    <property type="match status" value="3"/>
</dbReference>
<dbReference type="PANTHER" id="PTHR10665">
    <property type="entry name" value="RECOMBINING BINDING PROTEIN SUPPRESSOR OF HAIRLESS"/>
    <property type="match status" value="1"/>
</dbReference>
<evidence type="ECO:0000256" key="5">
    <source>
        <dbReference type="ARBA" id="ARBA00023163"/>
    </source>
</evidence>
<evidence type="ECO:0000256" key="1">
    <source>
        <dbReference type="ARBA" id="ARBA00004123"/>
    </source>
</evidence>
<feature type="compositionally biased region" description="Low complexity" evidence="7">
    <location>
        <begin position="336"/>
        <end position="364"/>
    </location>
</feature>
<dbReference type="InterPro" id="IPR013783">
    <property type="entry name" value="Ig-like_fold"/>
</dbReference>
<dbReference type="InterPro" id="IPR000906">
    <property type="entry name" value="ZU5_dom"/>
</dbReference>
<protein>
    <submittedName>
        <fullName evidence="11">Suppressor of hairles protein</fullName>
    </submittedName>
</protein>
<keyword evidence="5" id="KW-0804">Transcription</keyword>
<dbReference type="Gene3D" id="2.30.30.40">
    <property type="entry name" value="SH3 Domains"/>
    <property type="match status" value="1"/>
</dbReference>
<feature type="compositionally biased region" description="Polar residues" evidence="7">
    <location>
        <begin position="1928"/>
        <end position="1947"/>
    </location>
</feature>
<evidence type="ECO:0000256" key="4">
    <source>
        <dbReference type="ARBA" id="ARBA00023125"/>
    </source>
</evidence>
<dbReference type="InterPro" id="IPR008967">
    <property type="entry name" value="p53-like_TF_DNA-bd_sf"/>
</dbReference>
<reference evidence="11 12" key="1">
    <citation type="journal article" date="2022" name="Front. Cell. Infect. Microbiol.">
        <title>The Genomes of Two Strains of Taenia crassiceps the Animal Model for the Study of Human Cysticercosis.</title>
        <authorList>
            <person name="Bobes R.J."/>
            <person name="Estrada K."/>
            <person name="Rios-Valencia D.G."/>
            <person name="Calderon-Gallegos A."/>
            <person name="de la Torre P."/>
            <person name="Carrero J.C."/>
            <person name="Sanchez-Flores A."/>
            <person name="Laclette J.P."/>
        </authorList>
    </citation>
    <scope>NUCLEOTIDE SEQUENCE [LARGE SCALE GENOMIC DNA]</scope>
    <source>
        <strain evidence="11">WFUcys</strain>
    </source>
</reference>
<gene>
    <name evidence="11" type="ORF">TcWFU_006420</name>
</gene>
<dbReference type="PROSITE" id="PS50106">
    <property type="entry name" value="PDZ"/>
    <property type="match status" value="3"/>
</dbReference>
<keyword evidence="4" id="KW-0238">DNA-binding</keyword>
<keyword evidence="12" id="KW-1185">Reference proteome</keyword>
<dbReference type="InterPro" id="IPR014756">
    <property type="entry name" value="Ig_E-set"/>
</dbReference>
<evidence type="ECO:0000256" key="7">
    <source>
        <dbReference type="SAM" id="MobiDB-lite"/>
    </source>
</evidence>
<feature type="region of interest" description="Disordered" evidence="7">
    <location>
        <begin position="2178"/>
        <end position="2203"/>
    </location>
</feature>
<feature type="compositionally biased region" description="Low complexity" evidence="7">
    <location>
        <begin position="92"/>
        <end position="109"/>
    </location>
</feature>
<dbReference type="InterPro" id="IPR038007">
    <property type="entry name" value="RBP-Jkappa_IPT"/>
</dbReference>
<feature type="compositionally biased region" description="Low complexity" evidence="7">
    <location>
        <begin position="1025"/>
        <end position="1035"/>
    </location>
</feature>
<dbReference type="SUPFAM" id="SSF81296">
    <property type="entry name" value="E set domains"/>
    <property type="match status" value="1"/>
</dbReference>
<evidence type="ECO:0000256" key="2">
    <source>
        <dbReference type="ARBA" id="ARBA00009704"/>
    </source>
</evidence>
<dbReference type="InterPro" id="IPR027417">
    <property type="entry name" value="P-loop_NTPase"/>
</dbReference>
<dbReference type="PROSITE" id="PS51145">
    <property type="entry name" value="ZU5"/>
    <property type="match status" value="1"/>
</dbReference>
<feature type="domain" description="PDZ" evidence="9">
    <location>
        <begin position="1112"/>
        <end position="1160"/>
    </location>
</feature>
<feature type="compositionally biased region" description="Low complexity" evidence="7">
    <location>
        <begin position="230"/>
        <end position="241"/>
    </location>
</feature>
<dbReference type="SMART" id="SM01268">
    <property type="entry name" value="BTD"/>
    <property type="match status" value="1"/>
</dbReference>
<dbReference type="InterPro" id="IPR015350">
    <property type="entry name" value="Beta-trefoil_DNA-bd_dom"/>
</dbReference>